<keyword evidence="12" id="KW-1185">Reference proteome</keyword>
<evidence type="ECO:0000259" key="10">
    <source>
        <dbReference type="Pfam" id="PF00291"/>
    </source>
</evidence>
<dbReference type="InterPro" id="IPR001216">
    <property type="entry name" value="P-phosphate_BS"/>
</dbReference>
<dbReference type="PROSITE" id="PS00901">
    <property type="entry name" value="CYS_SYNTHASE"/>
    <property type="match status" value="1"/>
</dbReference>
<evidence type="ECO:0000256" key="7">
    <source>
        <dbReference type="ARBA" id="ARBA00023192"/>
    </source>
</evidence>
<gene>
    <name evidence="11" type="primary">cysK</name>
    <name evidence="11" type="ORF">NC992_23735</name>
</gene>
<accession>A0ABV0KAU5</accession>
<evidence type="ECO:0000256" key="3">
    <source>
        <dbReference type="ARBA" id="ARBA00012681"/>
    </source>
</evidence>
<name>A0ABV0KAU5_9CYAN</name>
<evidence type="ECO:0000313" key="11">
    <source>
        <dbReference type="EMBL" id="MEP0949905.1"/>
    </source>
</evidence>
<dbReference type="InterPro" id="IPR005859">
    <property type="entry name" value="CysK"/>
</dbReference>
<comment type="catalytic activity">
    <reaction evidence="8 9">
        <text>O-acetyl-L-serine + hydrogen sulfide = L-cysteine + acetate</text>
        <dbReference type="Rhea" id="RHEA:14829"/>
        <dbReference type="ChEBI" id="CHEBI:29919"/>
        <dbReference type="ChEBI" id="CHEBI:30089"/>
        <dbReference type="ChEBI" id="CHEBI:35235"/>
        <dbReference type="ChEBI" id="CHEBI:58340"/>
        <dbReference type="EC" id="2.5.1.47"/>
    </reaction>
</comment>
<proteinExistence type="inferred from homology"/>
<evidence type="ECO:0000256" key="2">
    <source>
        <dbReference type="ARBA" id="ARBA00007103"/>
    </source>
</evidence>
<protein>
    <recommendedName>
        <fullName evidence="3 9">Cysteine synthase</fullName>
        <ecNumber evidence="3 9">2.5.1.47</ecNumber>
    </recommendedName>
</protein>
<evidence type="ECO:0000256" key="9">
    <source>
        <dbReference type="RuleBase" id="RU003985"/>
    </source>
</evidence>
<evidence type="ECO:0000256" key="4">
    <source>
        <dbReference type="ARBA" id="ARBA00022605"/>
    </source>
</evidence>
<keyword evidence="4 9" id="KW-0028">Amino-acid biosynthesis</keyword>
<dbReference type="EC" id="2.5.1.47" evidence="3 9"/>
<evidence type="ECO:0000256" key="8">
    <source>
        <dbReference type="ARBA" id="ARBA00047931"/>
    </source>
</evidence>
<dbReference type="NCBIfam" id="TIGR01136">
    <property type="entry name" value="cysKM"/>
    <property type="match status" value="1"/>
</dbReference>
<keyword evidence="6 9" id="KW-0663">Pyridoxal phosphate</keyword>
<dbReference type="GO" id="GO:0004124">
    <property type="term" value="F:cysteine synthase activity"/>
    <property type="evidence" value="ECO:0007669"/>
    <property type="project" value="UniProtKB-EC"/>
</dbReference>
<comment type="cofactor">
    <cofactor evidence="1 9">
        <name>pyridoxal 5'-phosphate</name>
        <dbReference type="ChEBI" id="CHEBI:597326"/>
    </cofactor>
</comment>
<dbReference type="InterPro" id="IPR005856">
    <property type="entry name" value="Cys_synth"/>
</dbReference>
<sequence length="329" mass="34703">MPIANNITDLIGHTPMVRLNRIPQSEGAVAHIVFKLESFNPAASVKDRIGASMIQAAEDAGLINPESTILVEPTSGNTGIALALVAAAKGYRLILTMPDTMSLERRAMLQAYGAQLELTPGSQGMVGAIRRAVEIVDFLPDAHMLQQFRNPANPKIHRETTAEELWADTEGAIDILIAGVGTGGTITGVAEVLKQRKPGFQAIAVEPVESHVLSGGTPGPHKIQGIGAGFVPEVLNIDLIDEVIQIDSETAVNYSRRLAREEGILSGISAGAALAAAIQVGQRPENAGKLIVAVQPSNGERYLSTVLFNNLPPNQVADLSALRGDLISV</sequence>
<evidence type="ECO:0000256" key="5">
    <source>
        <dbReference type="ARBA" id="ARBA00022679"/>
    </source>
</evidence>
<dbReference type="SUPFAM" id="SSF53686">
    <property type="entry name" value="Tryptophan synthase beta subunit-like PLP-dependent enzymes"/>
    <property type="match status" value="1"/>
</dbReference>
<evidence type="ECO:0000313" key="12">
    <source>
        <dbReference type="Proteomes" id="UP001482513"/>
    </source>
</evidence>
<dbReference type="InterPro" id="IPR036052">
    <property type="entry name" value="TrpB-like_PALP_sf"/>
</dbReference>
<dbReference type="Proteomes" id="UP001482513">
    <property type="component" value="Unassembled WGS sequence"/>
</dbReference>
<comment type="caution">
    <text evidence="11">The sequence shown here is derived from an EMBL/GenBank/DDBJ whole genome shotgun (WGS) entry which is preliminary data.</text>
</comment>
<comment type="similarity">
    <text evidence="2 9">Belongs to the cysteine synthase/cystathionine beta-synthase family.</text>
</comment>
<dbReference type="CDD" id="cd01561">
    <property type="entry name" value="CBS_like"/>
    <property type="match status" value="1"/>
</dbReference>
<reference evidence="11 12" key="1">
    <citation type="submission" date="2022-04" db="EMBL/GenBank/DDBJ databases">
        <title>Positive selection, recombination, and allopatry shape intraspecific diversity of widespread and dominant cyanobacteria.</title>
        <authorList>
            <person name="Wei J."/>
            <person name="Shu W."/>
            <person name="Hu C."/>
        </authorList>
    </citation>
    <scope>NUCLEOTIDE SEQUENCE [LARGE SCALE GENOMIC DNA]</scope>
    <source>
        <strain evidence="11 12">DQ-A4</strain>
    </source>
</reference>
<dbReference type="InterPro" id="IPR050214">
    <property type="entry name" value="Cys_Synth/Cystath_Beta-Synth"/>
</dbReference>
<feature type="domain" description="Tryptophan synthase beta chain-like PALP" evidence="10">
    <location>
        <begin position="7"/>
        <end position="293"/>
    </location>
</feature>
<dbReference type="EMBL" id="JAMPKX010000016">
    <property type="protein sequence ID" value="MEP0949905.1"/>
    <property type="molecule type" value="Genomic_DNA"/>
</dbReference>
<dbReference type="PANTHER" id="PTHR10314">
    <property type="entry name" value="CYSTATHIONINE BETA-SYNTHASE"/>
    <property type="match status" value="1"/>
</dbReference>
<dbReference type="Pfam" id="PF00291">
    <property type="entry name" value="PALP"/>
    <property type="match status" value="1"/>
</dbReference>
<evidence type="ECO:0000256" key="6">
    <source>
        <dbReference type="ARBA" id="ARBA00022898"/>
    </source>
</evidence>
<keyword evidence="5 9" id="KW-0808">Transferase</keyword>
<dbReference type="NCBIfam" id="TIGR01139">
    <property type="entry name" value="cysK"/>
    <property type="match status" value="1"/>
</dbReference>
<dbReference type="Gene3D" id="3.40.50.1100">
    <property type="match status" value="2"/>
</dbReference>
<evidence type="ECO:0000256" key="1">
    <source>
        <dbReference type="ARBA" id="ARBA00001933"/>
    </source>
</evidence>
<organism evidence="11 12">
    <name type="scientific">Leptolyngbya subtilissima DQ-A4</name>
    <dbReference type="NCBI Taxonomy" id="2933933"/>
    <lineage>
        <taxon>Bacteria</taxon>
        <taxon>Bacillati</taxon>
        <taxon>Cyanobacteriota</taxon>
        <taxon>Cyanophyceae</taxon>
        <taxon>Leptolyngbyales</taxon>
        <taxon>Leptolyngbyaceae</taxon>
        <taxon>Leptolyngbya group</taxon>
        <taxon>Leptolyngbya</taxon>
    </lineage>
</organism>
<dbReference type="RefSeq" id="WP_190697678.1">
    <property type="nucleotide sequence ID" value="NZ_JAMPKX010000016.1"/>
</dbReference>
<keyword evidence="7 9" id="KW-0198">Cysteine biosynthesis</keyword>
<dbReference type="InterPro" id="IPR001926">
    <property type="entry name" value="TrpB-like_PALP"/>
</dbReference>